<feature type="compositionally biased region" description="Basic and acidic residues" evidence="1">
    <location>
        <begin position="1"/>
        <end position="24"/>
    </location>
</feature>
<feature type="region of interest" description="Disordered" evidence="1">
    <location>
        <begin position="1"/>
        <end position="25"/>
    </location>
</feature>
<proteinExistence type="predicted"/>
<protein>
    <submittedName>
        <fullName evidence="2">Uncharacterized protein</fullName>
    </submittedName>
</protein>
<evidence type="ECO:0000313" key="2">
    <source>
        <dbReference type="EMBL" id="KAG0286285.1"/>
    </source>
</evidence>
<reference evidence="2" key="1">
    <citation type="journal article" date="2020" name="Fungal Divers.">
        <title>Resolving the Mortierellaceae phylogeny through synthesis of multi-gene phylogenetics and phylogenomics.</title>
        <authorList>
            <person name="Vandepol N."/>
            <person name="Liber J."/>
            <person name="Desiro A."/>
            <person name="Na H."/>
            <person name="Kennedy M."/>
            <person name="Barry K."/>
            <person name="Grigoriev I.V."/>
            <person name="Miller A.N."/>
            <person name="O'Donnell K."/>
            <person name="Stajich J.E."/>
            <person name="Bonito G."/>
        </authorList>
    </citation>
    <scope>NUCLEOTIDE SEQUENCE</scope>
    <source>
        <strain evidence="2">NVP60</strain>
    </source>
</reference>
<sequence length="112" mass="12390">MIRDKSLLQKREPNSPCEDAKKEGYAQVPKLNEALQGYPESKELTKVREFQQAMTAAAGQQDNDHYQKIIAAYDLADAALAASSEPKAAQVREEAKKMMDIVNKIAPLCQAP</sequence>
<organism evidence="2 3">
    <name type="scientific">Linnemannia gamsii</name>
    <dbReference type="NCBI Taxonomy" id="64522"/>
    <lineage>
        <taxon>Eukaryota</taxon>
        <taxon>Fungi</taxon>
        <taxon>Fungi incertae sedis</taxon>
        <taxon>Mucoromycota</taxon>
        <taxon>Mortierellomycotina</taxon>
        <taxon>Mortierellomycetes</taxon>
        <taxon>Mortierellales</taxon>
        <taxon>Mortierellaceae</taxon>
        <taxon>Linnemannia</taxon>
    </lineage>
</organism>
<comment type="caution">
    <text evidence="2">The sequence shown here is derived from an EMBL/GenBank/DDBJ whole genome shotgun (WGS) entry which is preliminary data.</text>
</comment>
<dbReference type="EMBL" id="JAAAIN010003336">
    <property type="protein sequence ID" value="KAG0286285.1"/>
    <property type="molecule type" value="Genomic_DNA"/>
</dbReference>
<dbReference type="AlphaFoldDB" id="A0A9P6QPN5"/>
<gene>
    <name evidence="2" type="ORF">BGZ97_007490</name>
</gene>
<dbReference type="Proteomes" id="UP000823405">
    <property type="component" value="Unassembled WGS sequence"/>
</dbReference>
<keyword evidence="3" id="KW-1185">Reference proteome</keyword>
<accession>A0A9P6QPN5</accession>
<evidence type="ECO:0000313" key="3">
    <source>
        <dbReference type="Proteomes" id="UP000823405"/>
    </source>
</evidence>
<evidence type="ECO:0000256" key="1">
    <source>
        <dbReference type="SAM" id="MobiDB-lite"/>
    </source>
</evidence>
<name>A0A9P6QPN5_9FUNG</name>